<feature type="region of interest" description="Disordered" evidence="1">
    <location>
        <begin position="517"/>
        <end position="545"/>
    </location>
</feature>
<protein>
    <submittedName>
        <fullName evidence="3">DUF4175 family protein</fullName>
    </submittedName>
</protein>
<dbReference type="InterPro" id="IPR012683">
    <property type="entry name" value="CHP02302_TM"/>
</dbReference>
<feature type="transmembrane region" description="Helical" evidence="2">
    <location>
        <begin position="9"/>
        <end position="30"/>
    </location>
</feature>
<organism evidence="3 4">
    <name type="scientific">Paracoccus cavernae</name>
    <dbReference type="NCBI Taxonomy" id="1571207"/>
    <lineage>
        <taxon>Bacteria</taxon>
        <taxon>Pseudomonadati</taxon>
        <taxon>Pseudomonadota</taxon>
        <taxon>Alphaproteobacteria</taxon>
        <taxon>Rhodobacterales</taxon>
        <taxon>Paracoccaceae</taxon>
        <taxon>Paracoccus</taxon>
    </lineage>
</organism>
<dbReference type="EMBL" id="JAUFRC010000001">
    <property type="protein sequence ID" value="MDN3712327.1"/>
    <property type="molecule type" value="Genomic_DNA"/>
</dbReference>
<accession>A0ABT8DA60</accession>
<comment type="caution">
    <text evidence="3">The sequence shown here is derived from an EMBL/GenBank/DDBJ whole genome shotgun (WGS) entry which is preliminary data.</text>
</comment>
<dbReference type="Proteomes" id="UP001243846">
    <property type="component" value="Unassembled WGS sequence"/>
</dbReference>
<feature type="transmembrane region" description="Helical" evidence="2">
    <location>
        <begin position="129"/>
        <end position="146"/>
    </location>
</feature>
<reference evidence="4" key="1">
    <citation type="journal article" date="2019" name="Int. J. Syst. Evol. Microbiol.">
        <title>The Global Catalogue of Microorganisms (GCM) 10K type strain sequencing project: providing services to taxonomists for standard genome sequencing and annotation.</title>
        <authorList>
            <consortium name="The Broad Institute Genomics Platform"/>
            <consortium name="The Broad Institute Genome Sequencing Center for Infectious Disease"/>
            <person name="Wu L."/>
            <person name="Ma J."/>
        </authorList>
    </citation>
    <scope>NUCLEOTIDE SEQUENCE [LARGE SCALE GENOMIC DNA]</scope>
    <source>
        <strain evidence="4">CECT 8482</strain>
    </source>
</reference>
<keyword evidence="2" id="KW-1133">Transmembrane helix</keyword>
<feature type="transmembrane region" description="Helical" evidence="2">
    <location>
        <begin position="36"/>
        <end position="57"/>
    </location>
</feature>
<feature type="compositionally biased region" description="Low complexity" evidence="1">
    <location>
        <begin position="524"/>
        <end position="545"/>
    </location>
</feature>
<proteinExistence type="predicted"/>
<dbReference type="Pfam" id="PF13779">
    <property type="entry name" value="DUF4175"/>
    <property type="match status" value="1"/>
</dbReference>
<evidence type="ECO:0000313" key="4">
    <source>
        <dbReference type="Proteomes" id="UP001243846"/>
    </source>
</evidence>
<gene>
    <name evidence="3" type="ORF">QWZ10_12140</name>
</gene>
<keyword evidence="2" id="KW-0812">Transmembrane</keyword>
<evidence type="ECO:0000313" key="3">
    <source>
        <dbReference type="EMBL" id="MDN3712327.1"/>
    </source>
</evidence>
<evidence type="ECO:0000256" key="1">
    <source>
        <dbReference type="SAM" id="MobiDB-lite"/>
    </source>
</evidence>
<keyword evidence="2" id="KW-0472">Membrane</keyword>
<name>A0ABT8DA60_9RHOB</name>
<sequence length="545" mass="58709">MIWEELARAFWPLLVVVGLGLAALAFGLTSGLSRNALLAGLVFAGLALAASAGWGLWRFRRPSREAARARVDATLEGRPLSALRDRQALGGEDAGSLELWQAHQARMRAGAEQASPIPPDPQLARRDPFGLRLVGLTALAMVMVFAPSGQIGQGIAALGATFRPLPQQAPTVESGPGWEGWAQPPAYTRRPTIYLNALPVEDTLVLPKGSTISFRLYGDDAAVSQDIGPALAQDKPDPMAPAFVAEQDGVITVSGRRFAVTVQPDALPVVSAGAQPTRRADGRLVQEFTASDDNGIAAGKALISLDLGAVDRRFGLAVDPEQREEIALDLPLPATGTRKDLRGQLVADLSRHPWANLPVVVRLQVLDGIDQEGQSEPMHTILPGRRFFDPLAAALIEMRRDLMWSRENRIRGAEVLRAVTWQPEGAMDETLVMGLRGAISTLEAGPLDDKARDAMAQMLWDAAIALEDGGLSDALARMKQAQERLSEAIRNGASPDEVQRLMEELRAATDAYTEMLAQQDRIPRNASTARRSKTASRSPATRSSR</sequence>
<evidence type="ECO:0000256" key="2">
    <source>
        <dbReference type="SAM" id="Phobius"/>
    </source>
</evidence>
<keyword evidence="4" id="KW-1185">Reference proteome</keyword>